<dbReference type="eggNOG" id="COG0695">
    <property type="taxonomic scope" value="Bacteria"/>
</dbReference>
<protein>
    <submittedName>
        <fullName evidence="2">Glutaredoxin-like protein</fullName>
    </submittedName>
</protein>
<name>M1P740_DESSD</name>
<sequence>MSQVEKDISQQRQQPEIHLLTLSTCFFCSTLKRQLKEAGFQYSYTDLDLLPESERDKQIEELREFNPEESFPVIIIDNVAIVGYQEERIKKELGLS</sequence>
<dbReference type="PROSITE" id="PS51354">
    <property type="entry name" value="GLUTAREDOXIN_2"/>
    <property type="match status" value="1"/>
</dbReference>
<dbReference type="HOGENOM" id="CLU_026126_9_1_7"/>
<reference evidence="3" key="1">
    <citation type="journal article" date="2013" name="Stand. Genomic Sci.">
        <title>Complete genome sequence of Desulfocapsa sulfexigens, a marine deltaproteobacterium specialized in disproportionating inorganic sulfur compounds.</title>
        <authorList>
            <person name="Finster K.W."/>
            <person name="Kjeldsen K.U."/>
            <person name="Kube M."/>
            <person name="Reinhardt R."/>
            <person name="Mussmann M."/>
            <person name="Amann R."/>
            <person name="Schreiber L."/>
        </authorList>
    </citation>
    <scope>NUCLEOTIDE SEQUENCE [LARGE SCALE GENOMIC DNA]</scope>
    <source>
        <strain evidence="3">DSM 10523 / SB164P1</strain>
    </source>
</reference>
<dbReference type="RefSeq" id="WP_015403188.1">
    <property type="nucleotide sequence ID" value="NC_020304.1"/>
</dbReference>
<accession>M1P740</accession>
<dbReference type="OrthoDB" id="9795531at2"/>
<dbReference type="Proteomes" id="UP000011721">
    <property type="component" value="Chromosome"/>
</dbReference>
<dbReference type="EMBL" id="CP003985">
    <property type="protein sequence ID" value="AGF77492.1"/>
    <property type="molecule type" value="Genomic_DNA"/>
</dbReference>
<dbReference type="InterPro" id="IPR002109">
    <property type="entry name" value="Glutaredoxin"/>
</dbReference>
<gene>
    <name evidence="2" type="ordered locus">UWK_00918</name>
</gene>
<evidence type="ECO:0000259" key="1">
    <source>
        <dbReference type="Pfam" id="PF00462"/>
    </source>
</evidence>
<evidence type="ECO:0000313" key="3">
    <source>
        <dbReference type="Proteomes" id="UP000011721"/>
    </source>
</evidence>
<dbReference type="InterPro" id="IPR036249">
    <property type="entry name" value="Thioredoxin-like_sf"/>
</dbReference>
<dbReference type="AlphaFoldDB" id="M1P740"/>
<feature type="domain" description="Glutaredoxin" evidence="1">
    <location>
        <begin position="19"/>
        <end position="79"/>
    </location>
</feature>
<organism evidence="2 3">
    <name type="scientific">Desulfocapsa sulfexigens (strain DSM 10523 / SB164P1)</name>
    <dbReference type="NCBI Taxonomy" id="1167006"/>
    <lineage>
        <taxon>Bacteria</taxon>
        <taxon>Pseudomonadati</taxon>
        <taxon>Thermodesulfobacteriota</taxon>
        <taxon>Desulfobulbia</taxon>
        <taxon>Desulfobulbales</taxon>
        <taxon>Desulfocapsaceae</taxon>
        <taxon>Desulfocapsa</taxon>
    </lineage>
</organism>
<dbReference type="KEGG" id="dsf:UWK_00918"/>
<dbReference type="STRING" id="1167006.UWK_00918"/>
<dbReference type="SUPFAM" id="SSF52833">
    <property type="entry name" value="Thioredoxin-like"/>
    <property type="match status" value="1"/>
</dbReference>
<dbReference type="Pfam" id="PF00462">
    <property type="entry name" value="Glutaredoxin"/>
    <property type="match status" value="1"/>
</dbReference>
<proteinExistence type="predicted"/>
<dbReference type="CDD" id="cd02976">
    <property type="entry name" value="NrdH"/>
    <property type="match status" value="1"/>
</dbReference>
<evidence type="ECO:0000313" key="2">
    <source>
        <dbReference type="EMBL" id="AGF77492.1"/>
    </source>
</evidence>
<keyword evidence="3" id="KW-1185">Reference proteome</keyword>
<dbReference type="Gene3D" id="3.40.30.10">
    <property type="entry name" value="Glutaredoxin"/>
    <property type="match status" value="1"/>
</dbReference>